<keyword evidence="3" id="KW-1185">Reference proteome</keyword>
<evidence type="ECO:0000313" key="2">
    <source>
        <dbReference type="EMBL" id="GHG07243.1"/>
    </source>
</evidence>
<name>A0A919BRJ8_9GAMM</name>
<dbReference type="Pfam" id="PF08401">
    <property type="entry name" value="ArdcN"/>
    <property type="match status" value="1"/>
</dbReference>
<feature type="domain" description="N-terminal" evidence="1">
    <location>
        <begin position="43"/>
        <end position="101"/>
    </location>
</feature>
<evidence type="ECO:0000259" key="1">
    <source>
        <dbReference type="Pfam" id="PF08401"/>
    </source>
</evidence>
<reference evidence="2" key="1">
    <citation type="journal article" date="2014" name="Int. J. Syst. Evol. Microbiol.">
        <title>Complete genome sequence of Corynebacterium casei LMG S-19264T (=DSM 44701T), isolated from a smear-ripened cheese.</title>
        <authorList>
            <consortium name="US DOE Joint Genome Institute (JGI-PGF)"/>
            <person name="Walter F."/>
            <person name="Albersmeier A."/>
            <person name="Kalinowski J."/>
            <person name="Ruckert C."/>
        </authorList>
    </citation>
    <scope>NUCLEOTIDE SEQUENCE</scope>
    <source>
        <strain evidence="2">KCTC 42731</strain>
    </source>
</reference>
<dbReference type="AlphaFoldDB" id="A0A919BRJ8"/>
<dbReference type="RefSeq" id="WP_189774706.1">
    <property type="nucleotide sequence ID" value="NZ_BNCK01000014.1"/>
</dbReference>
<sequence>MTTQQQTKRRPIKAERAELIRLSEIARLTQQEIEATQGVKPPINEVLLNMHRHSTQQTEFHTLKEWNELGFKVRRNEKSFRIWSKPVKVAAKKAANDEVTQASYEFYPMCCLFHAGQVERRA</sequence>
<dbReference type="InterPro" id="IPR013610">
    <property type="entry name" value="ArdC_N"/>
</dbReference>
<dbReference type="Proteomes" id="UP000623842">
    <property type="component" value="Unassembled WGS sequence"/>
</dbReference>
<comment type="caution">
    <text evidence="2">The sequence shown here is derived from an EMBL/GenBank/DDBJ whole genome shotgun (WGS) entry which is preliminary data.</text>
</comment>
<dbReference type="EMBL" id="BNCK01000014">
    <property type="protein sequence ID" value="GHG07243.1"/>
    <property type="molecule type" value="Genomic_DNA"/>
</dbReference>
<organism evidence="2 3">
    <name type="scientific">Thalassotalea marina</name>
    <dbReference type="NCBI Taxonomy" id="1673741"/>
    <lineage>
        <taxon>Bacteria</taxon>
        <taxon>Pseudomonadati</taxon>
        <taxon>Pseudomonadota</taxon>
        <taxon>Gammaproteobacteria</taxon>
        <taxon>Alteromonadales</taxon>
        <taxon>Colwelliaceae</taxon>
        <taxon>Thalassotalea</taxon>
    </lineage>
</organism>
<reference evidence="2" key="2">
    <citation type="submission" date="2020-09" db="EMBL/GenBank/DDBJ databases">
        <authorList>
            <person name="Sun Q."/>
            <person name="Kim S."/>
        </authorList>
    </citation>
    <scope>NUCLEOTIDE SEQUENCE</scope>
    <source>
        <strain evidence="2">KCTC 42731</strain>
    </source>
</reference>
<dbReference type="GO" id="GO:0003697">
    <property type="term" value="F:single-stranded DNA binding"/>
    <property type="evidence" value="ECO:0007669"/>
    <property type="project" value="InterPro"/>
</dbReference>
<protein>
    <recommendedName>
        <fullName evidence="1">N-terminal domain-containing protein</fullName>
    </recommendedName>
</protein>
<evidence type="ECO:0000313" key="3">
    <source>
        <dbReference type="Proteomes" id="UP000623842"/>
    </source>
</evidence>
<gene>
    <name evidence="2" type="ORF">GCM10017161_41220</name>
</gene>
<accession>A0A919BRJ8</accession>
<proteinExistence type="predicted"/>